<reference evidence="2" key="1">
    <citation type="submission" date="2019-02" db="EMBL/GenBank/DDBJ databases">
        <title>Draft genome sequence of Sphaerospermopsis reniformis NIES-1949.</title>
        <authorList>
            <person name="Yamaguchi H."/>
            <person name="Suzuki S."/>
            <person name="Kawachi M."/>
        </authorList>
    </citation>
    <scope>NUCLEOTIDE SEQUENCE [LARGE SCALE GENOMIC DNA]</scope>
    <source>
        <strain evidence="2">NIES-1949</strain>
    </source>
</reference>
<organism evidence="1 2">
    <name type="scientific">Sphaerospermopsis reniformis</name>
    <dbReference type="NCBI Taxonomy" id="531300"/>
    <lineage>
        <taxon>Bacteria</taxon>
        <taxon>Bacillati</taxon>
        <taxon>Cyanobacteriota</taxon>
        <taxon>Cyanophyceae</taxon>
        <taxon>Nostocales</taxon>
        <taxon>Aphanizomenonaceae</taxon>
        <taxon>Sphaerospermopsis</taxon>
    </lineage>
</organism>
<evidence type="ECO:0000313" key="2">
    <source>
        <dbReference type="Proteomes" id="UP000300142"/>
    </source>
</evidence>
<proteinExistence type="predicted"/>
<name>A0A480A396_9CYAN</name>
<gene>
    <name evidence="1" type="ORF">SR1949_33070</name>
</gene>
<evidence type="ECO:0000313" key="1">
    <source>
        <dbReference type="EMBL" id="GCL38193.1"/>
    </source>
</evidence>
<comment type="caution">
    <text evidence="1">The sequence shown here is derived from an EMBL/GenBank/DDBJ whole genome shotgun (WGS) entry which is preliminary data.</text>
</comment>
<keyword evidence="2" id="KW-1185">Reference proteome</keyword>
<sequence>MATAITSNSGLPDFYTFFIFFGSGTTNNRSYTNDSCCSTSYLIAAFRLSAKNATLVEIISAISTGSKV</sequence>
<dbReference type="AlphaFoldDB" id="A0A480A396"/>
<dbReference type="EMBL" id="BJCE01000122">
    <property type="protein sequence ID" value="GCL38193.1"/>
    <property type="molecule type" value="Genomic_DNA"/>
</dbReference>
<protein>
    <submittedName>
        <fullName evidence="1">Uncharacterized protein</fullName>
    </submittedName>
</protein>
<accession>A0A480A396</accession>
<dbReference type="Proteomes" id="UP000300142">
    <property type="component" value="Unassembled WGS sequence"/>
</dbReference>